<feature type="domain" description="Beta-xylosidase C-terminal Concanavalin A-like" evidence="5">
    <location>
        <begin position="351"/>
        <end position="541"/>
    </location>
</feature>
<proteinExistence type="inferred from homology"/>
<evidence type="ECO:0000313" key="6">
    <source>
        <dbReference type="EMBL" id="TLM77418.1"/>
    </source>
</evidence>
<dbReference type="PANTHER" id="PTHR42812:SF12">
    <property type="entry name" value="BETA-XYLOSIDASE-RELATED"/>
    <property type="match status" value="1"/>
</dbReference>
<sequence>MFCVPVILALSLGLPGCGAESAGLRASAGSDTFNRASGVNSAAGVPEAVATRNPIIWADVPDVSVIRVGDNYYMSSTTMHMNPGLPILKSRDLVNWTLLGYAYDTLVDNAQMNLEDGKNAYGKGSWASSLRYHDGRFYVSTFSATSGKTHVYRTDDIERGNWHETAFEPDLHDHSLFFDDGRVFMVYGSNEIRLVELEEDFSGIKTDGINQVIIADAGKVAGEDILLPAEGSQLHKIDGRYYLMNITWPRNGMRTVVIHRADQLTGPYEGRVALQYQGIAQGGLIDTPEGDWYALLFGDRGAVGRIPYLVPVTWKEGWPILGREGAVPTALDVPVNGKPVANTNVVGMVTSDEFDQPRLPLPWQWNHNPDNDHWSLSARPGYLRLTNGRVDTDLLQARNTLTQRTFGPESTAEVRLDLSAMHDGDVAGLTLLQKHYGYVGVVREAGERFIVMMSAEGKSPRELDRVRLQGDVVYLKAHADFRDLKDTAHFSYSTDGEAWLAIGAPLAMTYTLPHFMGYRFGLFSFATAEPGGHVDFDYFRLNKPAPYMRGPTLPL</sequence>
<evidence type="ECO:0000256" key="1">
    <source>
        <dbReference type="ARBA" id="ARBA00009865"/>
    </source>
</evidence>
<dbReference type="Proteomes" id="UP000306791">
    <property type="component" value="Unassembled WGS sequence"/>
</dbReference>
<name>A0ABY2UID2_9GAMM</name>
<gene>
    <name evidence="6" type="ORF">FDY93_09980</name>
</gene>
<evidence type="ECO:0000256" key="2">
    <source>
        <dbReference type="ARBA" id="ARBA00022801"/>
    </source>
</evidence>
<dbReference type="Gene3D" id="2.115.10.20">
    <property type="entry name" value="Glycosyl hydrolase domain, family 43"/>
    <property type="match status" value="1"/>
</dbReference>
<evidence type="ECO:0000256" key="4">
    <source>
        <dbReference type="RuleBase" id="RU361187"/>
    </source>
</evidence>
<dbReference type="SUPFAM" id="SSF49899">
    <property type="entry name" value="Concanavalin A-like lectins/glucanases"/>
    <property type="match status" value="1"/>
</dbReference>
<dbReference type="InterPro" id="IPR051795">
    <property type="entry name" value="Glycosyl_Hydrlase_43"/>
</dbReference>
<dbReference type="PANTHER" id="PTHR42812">
    <property type="entry name" value="BETA-XYLOSIDASE"/>
    <property type="match status" value="1"/>
</dbReference>
<dbReference type="Pfam" id="PF17851">
    <property type="entry name" value="GH43_C2"/>
    <property type="match status" value="1"/>
</dbReference>
<reference evidence="6 7" key="1">
    <citation type="submission" date="2019-05" db="EMBL/GenBank/DDBJ databases">
        <title>Microbulbifer harenosus sp. nov., an alginate-degrading bacterium isolated from coastal sand.</title>
        <authorList>
            <person name="Huang H."/>
            <person name="Mo K."/>
            <person name="Bao S."/>
        </authorList>
    </citation>
    <scope>NUCLEOTIDE SEQUENCE [LARGE SCALE GENOMIC DNA]</scope>
    <source>
        <strain evidence="6 7">HB161719</strain>
    </source>
</reference>
<dbReference type="InterPro" id="IPR006710">
    <property type="entry name" value="Glyco_hydro_43"/>
</dbReference>
<protein>
    <submittedName>
        <fullName evidence="6">Glycosyl hydrolase 43 family protein</fullName>
    </submittedName>
</protein>
<dbReference type="Pfam" id="PF04616">
    <property type="entry name" value="Glyco_hydro_43"/>
    <property type="match status" value="1"/>
</dbReference>
<dbReference type="GO" id="GO:0016787">
    <property type="term" value="F:hydrolase activity"/>
    <property type="evidence" value="ECO:0007669"/>
    <property type="project" value="UniProtKB-KW"/>
</dbReference>
<dbReference type="SUPFAM" id="SSF75005">
    <property type="entry name" value="Arabinanase/levansucrase/invertase"/>
    <property type="match status" value="1"/>
</dbReference>
<keyword evidence="3 4" id="KW-0326">Glycosidase</keyword>
<dbReference type="InterPro" id="IPR013320">
    <property type="entry name" value="ConA-like_dom_sf"/>
</dbReference>
<evidence type="ECO:0000313" key="7">
    <source>
        <dbReference type="Proteomes" id="UP000306791"/>
    </source>
</evidence>
<dbReference type="EMBL" id="VANI01000010">
    <property type="protein sequence ID" value="TLM77418.1"/>
    <property type="molecule type" value="Genomic_DNA"/>
</dbReference>
<accession>A0ABY2UID2</accession>
<dbReference type="InterPro" id="IPR023296">
    <property type="entry name" value="Glyco_hydro_beta-prop_sf"/>
</dbReference>
<organism evidence="6 7">
    <name type="scientific">Microbulbifer harenosus</name>
    <dbReference type="NCBI Taxonomy" id="2576840"/>
    <lineage>
        <taxon>Bacteria</taxon>
        <taxon>Pseudomonadati</taxon>
        <taxon>Pseudomonadota</taxon>
        <taxon>Gammaproteobacteria</taxon>
        <taxon>Cellvibrionales</taxon>
        <taxon>Microbulbiferaceae</taxon>
        <taxon>Microbulbifer</taxon>
    </lineage>
</organism>
<keyword evidence="7" id="KW-1185">Reference proteome</keyword>
<comment type="similarity">
    <text evidence="1 4">Belongs to the glycosyl hydrolase 43 family.</text>
</comment>
<comment type="caution">
    <text evidence="6">The sequence shown here is derived from an EMBL/GenBank/DDBJ whole genome shotgun (WGS) entry which is preliminary data.</text>
</comment>
<evidence type="ECO:0000259" key="5">
    <source>
        <dbReference type="Pfam" id="PF17851"/>
    </source>
</evidence>
<dbReference type="CDD" id="cd09001">
    <property type="entry name" value="GH43_FsAxh1-like"/>
    <property type="match status" value="1"/>
</dbReference>
<dbReference type="Gene3D" id="2.60.120.200">
    <property type="match status" value="1"/>
</dbReference>
<dbReference type="InterPro" id="IPR041542">
    <property type="entry name" value="GH43_C2"/>
</dbReference>
<evidence type="ECO:0000256" key="3">
    <source>
        <dbReference type="ARBA" id="ARBA00023295"/>
    </source>
</evidence>
<keyword evidence="2 4" id="KW-0378">Hydrolase</keyword>